<dbReference type="InterPro" id="IPR012337">
    <property type="entry name" value="RNaseH-like_sf"/>
</dbReference>
<sequence length="138" mass="15535">MESDVERTQRDYTLALSCRWSRKIVGQHLHDSLHAAQLSRAGGGIERPADATGAGASLGRRIQCCSHDYQNIHRRHGMACSMTDGYDCYQNAQAERANAIRKKAFLLHRSADLAQAARVVRQSVQIYTIRRGRTRLQN</sequence>
<organism evidence="1 2">
    <name type="scientific">Corticibacter populi</name>
    <dbReference type="NCBI Taxonomy" id="1550736"/>
    <lineage>
        <taxon>Bacteria</taxon>
        <taxon>Pseudomonadati</taxon>
        <taxon>Pseudomonadota</taxon>
        <taxon>Betaproteobacteria</taxon>
        <taxon>Burkholderiales</taxon>
        <taxon>Comamonadaceae</taxon>
        <taxon>Corticibacter</taxon>
    </lineage>
</organism>
<gene>
    <name evidence="1" type="ORF">D8I35_07730</name>
</gene>
<dbReference type="Proteomes" id="UP000278006">
    <property type="component" value="Unassembled WGS sequence"/>
</dbReference>
<reference evidence="1 2" key="1">
    <citation type="submission" date="2018-10" db="EMBL/GenBank/DDBJ databases">
        <title>Draft genome of Cortibacter populi DSM10536.</title>
        <authorList>
            <person name="Bernier A.-M."/>
            <person name="Bernard K."/>
        </authorList>
    </citation>
    <scope>NUCLEOTIDE SEQUENCE [LARGE SCALE GENOMIC DNA]</scope>
    <source>
        <strain evidence="1 2">DSM 105136</strain>
    </source>
</reference>
<dbReference type="PANTHER" id="PTHR46889:SF5">
    <property type="entry name" value="INTEGRASE PROTEIN"/>
    <property type="match status" value="1"/>
</dbReference>
<dbReference type="OrthoDB" id="5365969at2"/>
<dbReference type="EMBL" id="RDQO01000002">
    <property type="protein sequence ID" value="RMX06419.1"/>
    <property type="molecule type" value="Genomic_DNA"/>
</dbReference>
<dbReference type="AlphaFoldDB" id="A0A3M6QV37"/>
<evidence type="ECO:0000313" key="1">
    <source>
        <dbReference type="EMBL" id="RMX06419.1"/>
    </source>
</evidence>
<name>A0A3M6QV37_9BURK</name>
<accession>A0A3M6QV37</accession>
<comment type="caution">
    <text evidence="1">The sequence shown here is derived from an EMBL/GenBank/DDBJ whole genome shotgun (WGS) entry which is preliminary data.</text>
</comment>
<dbReference type="InterPro" id="IPR050900">
    <property type="entry name" value="Transposase_IS3/IS150/IS904"/>
</dbReference>
<dbReference type="SUPFAM" id="SSF53098">
    <property type="entry name" value="Ribonuclease H-like"/>
    <property type="match status" value="1"/>
</dbReference>
<evidence type="ECO:0008006" key="3">
    <source>
        <dbReference type="Google" id="ProtNLM"/>
    </source>
</evidence>
<proteinExistence type="predicted"/>
<keyword evidence="2" id="KW-1185">Reference proteome</keyword>
<protein>
    <recommendedName>
        <fullName evidence="3">Integrase catalytic domain-containing protein</fullName>
    </recommendedName>
</protein>
<dbReference type="RefSeq" id="WP_122227661.1">
    <property type="nucleotide sequence ID" value="NZ_RDQO01000002.1"/>
</dbReference>
<evidence type="ECO:0000313" key="2">
    <source>
        <dbReference type="Proteomes" id="UP000278006"/>
    </source>
</evidence>
<dbReference type="PANTHER" id="PTHR46889">
    <property type="entry name" value="TRANSPOSASE INSF FOR INSERTION SEQUENCE IS3B-RELATED"/>
    <property type="match status" value="1"/>
</dbReference>